<dbReference type="EMBL" id="WBJY01000002">
    <property type="protein sequence ID" value="KAB1648039.1"/>
    <property type="molecule type" value="Genomic_DNA"/>
</dbReference>
<evidence type="ECO:0000256" key="2">
    <source>
        <dbReference type="SAM" id="Phobius"/>
    </source>
</evidence>
<dbReference type="OrthoDB" id="8224664at2"/>
<name>A0A6H9WJY4_9MICO</name>
<comment type="caution">
    <text evidence="3">The sequence shown here is derived from an EMBL/GenBank/DDBJ whole genome shotgun (WGS) entry which is preliminary data.</text>
</comment>
<feature type="transmembrane region" description="Helical" evidence="2">
    <location>
        <begin position="96"/>
        <end position="118"/>
    </location>
</feature>
<evidence type="ECO:0000256" key="1">
    <source>
        <dbReference type="SAM" id="MobiDB-lite"/>
    </source>
</evidence>
<evidence type="ECO:0008006" key="5">
    <source>
        <dbReference type="Google" id="ProtNLM"/>
    </source>
</evidence>
<keyword evidence="4" id="KW-1185">Reference proteome</keyword>
<dbReference type="Proteomes" id="UP000431744">
    <property type="component" value="Unassembled WGS sequence"/>
</dbReference>
<evidence type="ECO:0000313" key="3">
    <source>
        <dbReference type="EMBL" id="KAB1648039.1"/>
    </source>
</evidence>
<accession>A0A6H9WJY4</accession>
<keyword evidence="2" id="KW-0812">Transmembrane</keyword>
<gene>
    <name evidence="3" type="ORF">F8O04_09905</name>
</gene>
<feature type="region of interest" description="Disordered" evidence="1">
    <location>
        <begin position="147"/>
        <end position="178"/>
    </location>
</feature>
<evidence type="ECO:0000313" key="4">
    <source>
        <dbReference type="Proteomes" id="UP000431744"/>
    </source>
</evidence>
<feature type="transmembrane region" description="Helical" evidence="2">
    <location>
        <begin position="68"/>
        <end position="89"/>
    </location>
</feature>
<sequence>MIAFIALALALRARGARRSELGAWVGTGLLLPFYGAETFGLHAIGTHATISGADDLWQLADGVRNQPVALACFALGLLALAAVGVGVAVSSWRSGAVTRIAAIIVAAGLVTYLPQYFLPETGRVIHGVALGIGLLLLAAAPARAARTPSPAPEAIPRPIGPEVGENGPNRTVERTNHG</sequence>
<keyword evidence="2" id="KW-1133">Transmembrane helix</keyword>
<feature type="compositionally biased region" description="Pro residues" evidence="1">
    <location>
        <begin position="149"/>
        <end position="159"/>
    </location>
</feature>
<protein>
    <recommendedName>
        <fullName evidence="5">DUF998 domain-containing protein</fullName>
    </recommendedName>
</protein>
<keyword evidence="2" id="KW-0472">Membrane</keyword>
<feature type="transmembrane region" description="Helical" evidence="2">
    <location>
        <begin position="124"/>
        <end position="142"/>
    </location>
</feature>
<reference evidence="3 4" key="1">
    <citation type="submission" date="2019-09" db="EMBL/GenBank/DDBJ databases">
        <title>Phylogeny of genus Pseudoclavibacter and closely related genus.</title>
        <authorList>
            <person name="Li Y."/>
        </authorList>
    </citation>
    <scope>NUCLEOTIDE SEQUENCE [LARGE SCALE GENOMIC DNA]</scope>
    <source>
        <strain evidence="3 4">EGI 60007</strain>
    </source>
</reference>
<dbReference type="AlphaFoldDB" id="A0A6H9WJY4"/>
<organism evidence="3 4">
    <name type="scientific">Pseudoclavibacter endophyticus</name>
    <dbReference type="NCBI Taxonomy" id="1778590"/>
    <lineage>
        <taxon>Bacteria</taxon>
        <taxon>Bacillati</taxon>
        <taxon>Actinomycetota</taxon>
        <taxon>Actinomycetes</taxon>
        <taxon>Micrococcales</taxon>
        <taxon>Microbacteriaceae</taxon>
        <taxon>Pseudoclavibacter</taxon>
    </lineage>
</organism>
<proteinExistence type="predicted"/>